<protein>
    <recommendedName>
        <fullName evidence="1">2EXR domain-containing protein</fullName>
    </recommendedName>
</protein>
<dbReference type="Pfam" id="PF20150">
    <property type="entry name" value="2EXR"/>
    <property type="match status" value="1"/>
</dbReference>
<accession>A0ABR1SP89</accession>
<dbReference type="PANTHER" id="PTHR35910:SF1">
    <property type="entry name" value="2EXR DOMAIN-CONTAINING PROTEIN"/>
    <property type="match status" value="1"/>
</dbReference>
<comment type="caution">
    <text evidence="2">The sequence shown here is derived from an EMBL/GenBank/DDBJ whole genome shotgun (WGS) entry which is preliminary data.</text>
</comment>
<gene>
    <name evidence="2" type="ORF">PG993_008751</name>
</gene>
<evidence type="ECO:0000313" key="2">
    <source>
        <dbReference type="EMBL" id="KAK8036137.1"/>
    </source>
</evidence>
<reference evidence="2 3" key="1">
    <citation type="submission" date="2023-01" db="EMBL/GenBank/DDBJ databases">
        <title>Analysis of 21 Apiospora genomes using comparative genomics revels a genus with tremendous synthesis potential of carbohydrate active enzymes and secondary metabolites.</title>
        <authorList>
            <person name="Sorensen T."/>
        </authorList>
    </citation>
    <scope>NUCLEOTIDE SEQUENCE [LARGE SCALE GENOMIC DNA]</scope>
    <source>
        <strain evidence="2 3">CBS 33761</strain>
    </source>
</reference>
<evidence type="ECO:0000313" key="3">
    <source>
        <dbReference type="Proteomes" id="UP001444661"/>
    </source>
</evidence>
<proteinExistence type="predicted"/>
<name>A0ABR1SP89_9PEZI</name>
<dbReference type="PANTHER" id="PTHR35910">
    <property type="entry name" value="2EXR DOMAIN-CONTAINING PROTEIN"/>
    <property type="match status" value="1"/>
</dbReference>
<feature type="domain" description="2EXR" evidence="1">
    <location>
        <begin position="24"/>
        <end position="114"/>
    </location>
</feature>
<dbReference type="EMBL" id="JAQQWK010000008">
    <property type="protein sequence ID" value="KAK8036137.1"/>
    <property type="molecule type" value="Genomic_DNA"/>
</dbReference>
<sequence>MPFTLDPWWEETDLRPASNRNATFHQFAQLPPEIRCKIWQASWTPREFKAFPSGVARVYTYLNNYIQRLDTPLPVTAAVNQESRHETLRKYRNIPLSPAHYPHMAWPCDRRDVINYEIDTVSFTCCGWQAVPVKSFSATLIQKLERIHVQLPCAMAYYMVDRYHRGGVGYSSFDNFLRYVVAAHFPNLHELTVDLVAGLDRNSFRVVNAFRRRQPFSFFLRTEDGGGVYISPSSHGYKSSLSYVGPNKIRILFMNEKRLLGSAGTALVWTHRNIETSWIAWASISGTRSPWITS</sequence>
<evidence type="ECO:0000259" key="1">
    <source>
        <dbReference type="Pfam" id="PF20150"/>
    </source>
</evidence>
<dbReference type="Proteomes" id="UP001444661">
    <property type="component" value="Unassembled WGS sequence"/>
</dbReference>
<dbReference type="InterPro" id="IPR045518">
    <property type="entry name" value="2EXR"/>
</dbReference>
<organism evidence="2 3">
    <name type="scientific">Apiospora rasikravindrae</name>
    <dbReference type="NCBI Taxonomy" id="990691"/>
    <lineage>
        <taxon>Eukaryota</taxon>
        <taxon>Fungi</taxon>
        <taxon>Dikarya</taxon>
        <taxon>Ascomycota</taxon>
        <taxon>Pezizomycotina</taxon>
        <taxon>Sordariomycetes</taxon>
        <taxon>Xylariomycetidae</taxon>
        <taxon>Amphisphaeriales</taxon>
        <taxon>Apiosporaceae</taxon>
        <taxon>Apiospora</taxon>
    </lineage>
</organism>
<keyword evidence="3" id="KW-1185">Reference proteome</keyword>